<dbReference type="GO" id="GO:0045862">
    <property type="term" value="P:positive regulation of proteolysis"/>
    <property type="evidence" value="ECO:0007669"/>
    <property type="project" value="TreeGrafter"/>
</dbReference>
<organism evidence="9 10">
    <name type="scientific">Macrostomum lignano</name>
    <dbReference type="NCBI Taxonomy" id="282301"/>
    <lineage>
        <taxon>Eukaryota</taxon>
        <taxon>Metazoa</taxon>
        <taxon>Spiralia</taxon>
        <taxon>Lophotrochozoa</taxon>
        <taxon>Platyhelminthes</taxon>
        <taxon>Rhabditophora</taxon>
        <taxon>Macrostomorpha</taxon>
        <taxon>Macrostomida</taxon>
        <taxon>Macrostomidae</taxon>
        <taxon>Macrostomum</taxon>
    </lineage>
</organism>
<evidence type="ECO:0000313" key="10">
    <source>
        <dbReference type="WBParaSite" id="maker-uti_cns_0047087-snap-gene-0.7-mRNA-1"/>
    </source>
</evidence>
<dbReference type="GO" id="GO:0051087">
    <property type="term" value="F:protein-folding chaperone binding"/>
    <property type="evidence" value="ECO:0007669"/>
    <property type="project" value="TreeGrafter"/>
</dbReference>
<dbReference type="Gene3D" id="3.30.40.10">
    <property type="entry name" value="Zinc/RING finger domain, C3HC4 (zinc finger)"/>
    <property type="match status" value="1"/>
</dbReference>
<keyword evidence="5" id="KW-0833">Ubl conjugation pathway</keyword>
<dbReference type="PROSITE" id="PS50005">
    <property type="entry name" value="TPR"/>
    <property type="match status" value="1"/>
</dbReference>
<dbReference type="PANTHER" id="PTHR46803:SF2">
    <property type="entry name" value="E3 UBIQUITIN-PROTEIN LIGASE CHIP"/>
    <property type="match status" value="1"/>
</dbReference>
<dbReference type="InterPro" id="IPR019734">
    <property type="entry name" value="TPR_rpt"/>
</dbReference>
<dbReference type="GO" id="GO:0043161">
    <property type="term" value="P:proteasome-mediated ubiquitin-dependent protein catabolic process"/>
    <property type="evidence" value="ECO:0007669"/>
    <property type="project" value="TreeGrafter"/>
</dbReference>
<keyword evidence="9" id="KW-1185">Reference proteome</keyword>
<dbReference type="InterPro" id="IPR045202">
    <property type="entry name" value="CHIP_RING-Ubox"/>
</dbReference>
<evidence type="ECO:0000256" key="8">
    <source>
        <dbReference type="ARBA" id="ARBA00044543"/>
    </source>
</evidence>
<evidence type="ECO:0000313" key="9">
    <source>
        <dbReference type="Proteomes" id="UP000095280"/>
    </source>
</evidence>
<dbReference type="SUPFAM" id="SSF57850">
    <property type="entry name" value="RING/U-box"/>
    <property type="match status" value="1"/>
</dbReference>
<accession>A0A1I8JEV3</accession>
<dbReference type="Pfam" id="PF04564">
    <property type="entry name" value="U-box"/>
    <property type="match status" value="1"/>
</dbReference>
<keyword evidence="4" id="KW-0677">Repeat</keyword>
<keyword evidence="3" id="KW-0808">Transferase</keyword>
<evidence type="ECO:0000256" key="4">
    <source>
        <dbReference type="ARBA" id="ARBA00022737"/>
    </source>
</evidence>
<dbReference type="GO" id="GO:0071218">
    <property type="term" value="P:cellular response to misfolded protein"/>
    <property type="evidence" value="ECO:0007669"/>
    <property type="project" value="TreeGrafter"/>
</dbReference>
<dbReference type="GO" id="GO:0030018">
    <property type="term" value="C:Z disc"/>
    <property type="evidence" value="ECO:0007669"/>
    <property type="project" value="TreeGrafter"/>
</dbReference>
<dbReference type="SUPFAM" id="SSF48452">
    <property type="entry name" value="TPR-like"/>
    <property type="match status" value="1"/>
</dbReference>
<name>A0A1I8JEV3_9PLAT</name>
<dbReference type="PANTHER" id="PTHR46803">
    <property type="entry name" value="E3 UBIQUITIN-PROTEIN LIGASE CHIP"/>
    <property type="match status" value="1"/>
</dbReference>
<dbReference type="InterPro" id="IPR011990">
    <property type="entry name" value="TPR-like_helical_dom_sf"/>
</dbReference>
<dbReference type="PROSITE" id="PS51698">
    <property type="entry name" value="U_BOX"/>
    <property type="match status" value="1"/>
</dbReference>
<dbReference type="SMART" id="SM00028">
    <property type="entry name" value="TPR"/>
    <property type="match status" value="3"/>
</dbReference>
<dbReference type="OrthoDB" id="629492at2759"/>
<dbReference type="WBParaSite" id="maker-uti_cns_0047087-snap-gene-0.7-mRNA-1">
    <property type="protein sequence ID" value="maker-uti_cns_0047087-snap-gene-0.7-mRNA-1"/>
    <property type="gene ID" value="maker-uti_cns_0047087-snap-gene-0.7"/>
</dbReference>
<evidence type="ECO:0000256" key="7">
    <source>
        <dbReference type="ARBA" id="ARBA00044534"/>
    </source>
</evidence>
<dbReference type="CDD" id="cd16654">
    <property type="entry name" value="RING-Ubox_CHIP"/>
    <property type="match status" value="1"/>
</dbReference>
<dbReference type="Gene3D" id="1.25.40.10">
    <property type="entry name" value="Tetratricopeptide repeat domain"/>
    <property type="match status" value="1"/>
</dbReference>
<evidence type="ECO:0000256" key="1">
    <source>
        <dbReference type="ARBA" id="ARBA00000900"/>
    </source>
</evidence>
<dbReference type="Pfam" id="PF13432">
    <property type="entry name" value="TPR_16"/>
    <property type="match status" value="1"/>
</dbReference>
<dbReference type="GO" id="GO:0006515">
    <property type="term" value="P:protein quality control for misfolded or incompletely synthesized proteins"/>
    <property type="evidence" value="ECO:0007669"/>
    <property type="project" value="TreeGrafter"/>
</dbReference>
<dbReference type="GO" id="GO:0061630">
    <property type="term" value="F:ubiquitin protein ligase activity"/>
    <property type="evidence" value="ECO:0007669"/>
    <property type="project" value="UniProtKB-EC"/>
</dbReference>
<dbReference type="SMART" id="SM00504">
    <property type="entry name" value="Ubox"/>
    <property type="match status" value="1"/>
</dbReference>
<evidence type="ECO:0000256" key="2">
    <source>
        <dbReference type="ARBA" id="ARBA00012483"/>
    </source>
</evidence>
<proteinExistence type="predicted"/>
<dbReference type="Proteomes" id="UP000095280">
    <property type="component" value="Unplaced"/>
</dbReference>
<sequence>MDSSKKTPNELKENGNRLFALGRYKEAIACYTSAIEKSPRVSKFYSNRAICHIKLKDWDRSVEDSRRAIELDGRSVKGHFFLGMALTELQRFDEAVMHLSKAHDQAREQGLNFGDDIAAEVRRAKRSKFDQQERRRLAQEIELQTYLNDLIEADRRRRRAEVESSKSAEASAAAGATADPQTASELAAIDQHCADMTARLADLLATVDDRRRKRDVPEVLCGKISFDLMRDPVISPSGITYDRRDIEDHLHRVGHFDPITRKPLTVEQLVPNLAMKEVVSTFLETNPWAEDF</sequence>
<protein>
    <recommendedName>
        <fullName evidence="7">E3 ubiquitin-protein ligase CHIP</fullName>
        <ecNumber evidence="2">2.3.2.27</ecNumber>
    </recommendedName>
    <alternativeName>
        <fullName evidence="8">RING-type E3 ubiquitin transferase CHIP</fullName>
    </alternativeName>
</protein>
<evidence type="ECO:0000256" key="5">
    <source>
        <dbReference type="ARBA" id="ARBA00022786"/>
    </source>
</evidence>
<dbReference type="Pfam" id="PF18391">
    <property type="entry name" value="CHIP_TPR_N"/>
    <property type="match status" value="1"/>
</dbReference>
<dbReference type="InterPro" id="IPR013083">
    <property type="entry name" value="Znf_RING/FYVE/PHD"/>
</dbReference>
<dbReference type="InterPro" id="IPR003613">
    <property type="entry name" value="Ubox_domain"/>
</dbReference>
<dbReference type="AlphaFoldDB" id="A0A1I8JEV3"/>
<keyword evidence="6" id="KW-0802">TPR repeat</keyword>
<dbReference type="STRING" id="282301.A0A1I8JEV3"/>
<dbReference type="EC" id="2.3.2.27" evidence="2"/>
<dbReference type="GO" id="GO:0000209">
    <property type="term" value="P:protein polyubiquitination"/>
    <property type="evidence" value="ECO:0007669"/>
    <property type="project" value="TreeGrafter"/>
</dbReference>
<evidence type="ECO:0000256" key="6">
    <source>
        <dbReference type="ARBA" id="ARBA00022803"/>
    </source>
</evidence>
<dbReference type="InterPro" id="IPR041312">
    <property type="entry name" value="CHIP_TPR_N"/>
</dbReference>
<reference evidence="10" key="1">
    <citation type="submission" date="2016-11" db="UniProtKB">
        <authorList>
            <consortium name="WormBaseParasite"/>
        </authorList>
    </citation>
    <scope>IDENTIFICATION</scope>
</reference>
<evidence type="ECO:0000256" key="3">
    <source>
        <dbReference type="ARBA" id="ARBA00022679"/>
    </source>
</evidence>
<dbReference type="Gene3D" id="6.10.140.2020">
    <property type="match status" value="1"/>
</dbReference>
<dbReference type="FunFam" id="3.30.40.10:FF:000124">
    <property type="entry name" value="STIP1 homology and U box-containing protein 1"/>
    <property type="match status" value="1"/>
</dbReference>
<comment type="catalytic activity">
    <reaction evidence="1">
        <text>S-ubiquitinyl-[E2 ubiquitin-conjugating enzyme]-L-cysteine + [acceptor protein]-L-lysine = [E2 ubiquitin-conjugating enzyme]-L-cysteine + N(6)-ubiquitinyl-[acceptor protein]-L-lysine.</text>
        <dbReference type="EC" id="2.3.2.27"/>
    </reaction>
</comment>